<dbReference type="Gene3D" id="1.20.120.1770">
    <property type="match status" value="1"/>
</dbReference>
<dbReference type="GO" id="GO:0016020">
    <property type="term" value="C:membrane"/>
    <property type="evidence" value="ECO:0007669"/>
    <property type="project" value="UniProtKB-SubCell"/>
</dbReference>
<reference evidence="11 12" key="1">
    <citation type="submission" date="2015-01" db="EMBL/GenBank/DDBJ databases">
        <title>The Genome Sequence of Rhinocladiella mackenzie CBS 650.93.</title>
        <authorList>
            <consortium name="The Broad Institute Genomics Platform"/>
            <person name="Cuomo C."/>
            <person name="de Hoog S."/>
            <person name="Gorbushina A."/>
            <person name="Stielow B."/>
            <person name="Teixiera M."/>
            <person name="Abouelleil A."/>
            <person name="Chapman S.B."/>
            <person name="Priest M."/>
            <person name="Young S.K."/>
            <person name="Wortman J."/>
            <person name="Nusbaum C."/>
            <person name="Birren B."/>
        </authorList>
    </citation>
    <scope>NUCLEOTIDE SEQUENCE [LARGE SCALE GENOMIC DNA]</scope>
    <source>
        <strain evidence="11 12">CBS 650.93</strain>
    </source>
</reference>
<dbReference type="Proteomes" id="UP000053617">
    <property type="component" value="Unassembled WGS sequence"/>
</dbReference>
<evidence type="ECO:0000259" key="10">
    <source>
        <dbReference type="SMART" id="SM00665"/>
    </source>
</evidence>
<dbReference type="CDD" id="cd08760">
    <property type="entry name" value="Cyt_b561_FRRS1_like"/>
    <property type="match status" value="1"/>
</dbReference>
<feature type="transmembrane region" description="Helical" evidence="8">
    <location>
        <begin position="388"/>
        <end position="409"/>
    </location>
</feature>
<evidence type="ECO:0000256" key="9">
    <source>
        <dbReference type="SAM" id="SignalP"/>
    </source>
</evidence>
<dbReference type="InterPro" id="IPR006593">
    <property type="entry name" value="Cyt_b561/ferric_Rdtase_TM"/>
</dbReference>
<feature type="transmembrane region" description="Helical" evidence="8">
    <location>
        <begin position="362"/>
        <end position="382"/>
    </location>
</feature>
<keyword evidence="12" id="KW-1185">Reference proteome</keyword>
<evidence type="ECO:0000256" key="1">
    <source>
        <dbReference type="ARBA" id="ARBA00004370"/>
    </source>
</evidence>
<dbReference type="SMART" id="SM00665">
    <property type="entry name" value="B561"/>
    <property type="match status" value="1"/>
</dbReference>
<sequence length="550" mass="60990">MHRSLSLPALLAVIAYLTSIVLAYRPVQFVKHTGQSGRADQAFSLVNYYNESTQQSDLYVRMEAFRYKSLAQGWAALALGPEMKGALMFIIYGDPSAPDSKMTTTVRTVDGHHPPRPAEEMKDFYSGYIPEVDIVTSRFEKYTGEFFHEALQLKPSHLGVAEFIVHGFDKWTAPDLAISNTTTNQAMIWSSNFEQDFEGDFSPERNIDMHQFGLGFGFIWADLLNAQAPIPFFGPINDLIAHRGVDEINEPSPPTEEELQDGETIIAEKTAALESGNDAPITEGGSSESEVEPVDKGSSTDTPGPDDGSQVEEPVKTPKQWNIRSFMWHLHGLLMTISFLVLYPLGIYLLRSPRPTAFNLHWTVNSLGSVSVGISALIGFVNSHSISIFHQYLGILLVCALAAQTVLGWRHHVVYISAGPLGGRPTWMSQMHVWLGRIVLPFGMLNTILGLLLRHYGWLTISLTIALASVEIIVLTLIVGRARSRRPVTAQKAPTADEAEEYFQLAGDEDGEFSDEDEEAAGGATGAEERERKQREKEDQQKRLAKLDRV</sequence>
<dbReference type="STRING" id="1442369.A0A0D2FJD8"/>
<evidence type="ECO:0000256" key="8">
    <source>
        <dbReference type="SAM" id="Phobius"/>
    </source>
</evidence>
<protein>
    <recommendedName>
        <fullName evidence="10">Cytochrome b561 domain-containing protein</fullName>
    </recommendedName>
</protein>
<feature type="transmembrane region" description="Helical" evidence="8">
    <location>
        <begin position="326"/>
        <end position="350"/>
    </location>
</feature>
<gene>
    <name evidence="11" type="ORF">Z518_07981</name>
</gene>
<keyword evidence="2" id="KW-0813">Transport</keyword>
<dbReference type="SUPFAM" id="SSF49344">
    <property type="entry name" value="CBD9-like"/>
    <property type="match status" value="1"/>
</dbReference>
<feature type="transmembrane region" description="Helical" evidence="8">
    <location>
        <begin position="434"/>
        <end position="453"/>
    </location>
</feature>
<evidence type="ECO:0000256" key="3">
    <source>
        <dbReference type="ARBA" id="ARBA00022692"/>
    </source>
</evidence>
<dbReference type="AlphaFoldDB" id="A0A0D2FJD8"/>
<accession>A0A0D2FJD8</accession>
<evidence type="ECO:0000313" key="11">
    <source>
        <dbReference type="EMBL" id="KIX02042.1"/>
    </source>
</evidence>
<dbReference type="Gene3D" id="2.60.40.1210">
    <property type="entry name" value="Cellobiose dehydrogenase, cytochrome domain"/>
    <property type="match status" value="1"/>
</dbReference>
<keyword evidence="6 8" id="KW-0472">Membrane</keyword>
<keyword evidence="9" id="KW-0732">Signal</keyword>
<evidence type="ECO:0000256" key="4">
    <source>
        <dbReference type="ARBA" id="ARBA00022982"/>
    </source>
</evidence>
<name>A0A0D2FJD8_9EURO</name>
<feature type="compositionally biased region" description="Acidic residues" evidence="7">
    <location>
        <begin position="507"/>
        <end position="520"/>
    </location>
</feature>
<keyword evidence="3 8" id="KW-0812">Transmembrane</keyword>
<dbReference type="InterPro" id="IPR015920">
    <property type="entry name" value="Cellobiose_DH-like_cyt"/>
</dbReference>
<dbReference type="CDD" id="cd09630">
    <property type="entry name" value="CDH_like_cytochrome"/>
    <property type="match status" value="1"/>
</dbReference>
<evidence type="ECO:0000256" key="6">
    <source>
        <dbReference type="ARBA" id="ARBA00023136"/>
    </source>
</evidence>
<proteinExistence type="predicted"/>
<dbReference type="HOGENOM" id="CLU_031471_3_0_1"/>
<evidence type="ECO:0000256" key="2">
    <source>
        <dbReference type="ARBA" id="ARBA00022448"/>
    </source>
</evidence>
<feature type="chain" id="PRO_5002242176" description="Cytochrome b561 domain-containing protein" evidence="9">
    <location>
        <begin position="24"/>
        <end position="550"/>
    </location>
</feature>
<dbReference type="PANTHER" id="PTHR47797">
    <property type="entry name" value="DEHYDROGENASE, PUTATIVE (AFU_ORTHOLOGUE AFUA_8G05805)-RELATED"/>
    <property type="match status" value="1"/>
</dbReference>
<feature type="region of interest" description="Disordered" evidence="7">
    <location>
        <begin position="507"/>
        <end position="550"/>
    </location>
</feature>
<dbReference type="PANTHER" id="PTHR47797:SF3">
    <property type="entry name" value="CYTOCHROME B561 DOMAIN-CONTAINING PROTEIN"/>
    <property type="match status" value="1"/>
</dbReference>
<dbReference type="OrthoDB" id="19261at2759"/>
<evidence type="ECO:0000313" key="12">
    <source>
        <dbReference type="Proteomes" id="UP000053617"/>
    </source>
</evidence>
<dbReference type="EMBL" id="KN847480">
    <property type="protein sequence ID" value="KIX02042.1"/>
    <property type="molecule type" value="Genomic_DNA"/>
</dbReference>
<evidence type="ECO:0000256" key="5">
    <source>
        <dbReference type="ARBA" id="ARBA00022989"/>
    </source>
</evidence>
<evidence type="ECO:0000256" key="7">
    <source>
        <dbReference type="SAM" id="MobiDB-lite"/>
    </source>
</evidence>
<feature type="signal peptide" evidence="9">
    <location>
        <begin position="1"/>
        <end position="23"/>
    </location>
</feature>
<keyword evidence="4" id="KW-0249">Electron transport</keyword>
<keyword evidence="5 8" id="KW-1133">Transmembrane helix</keyword>
<feature type="domain" description="Cytochrome b561" evidence="10">
    <location>
        <begin position="330"/>
        <end position="451"/>
    </location>
</feature>
<comment type="subcellular location">
    <subcellularLocation>
        <location evidence="1">Membrane</location>
    </subcellularLocation>
</comment>
<dbReference type="VEuPathDB" id="FungiDB:Z518_07981"/>
<feature type="region of interest" description="Disordered" evidence="7">
    <location>
        <begin position="271"/>
        <end position="315"/>
    </location>
</feature>
<feature type="transmembrane region" description="Helical" evidence="8">
    <location>
        <begin position="459"/>
        <end position="479"/>
    </location>
</feature>
<feature type="compositionally biased region" description="Basic and acidic residues" evidence="7">
    <location>
        <begin position="527"/>
        <end position="550"/>
    </location>
</feature>
<dbReference type="RefSeq" id="XP_013269178.1">
    <property type="nucleotide sequence ID" value="XM_013413724.1"/>
</dbReference>
<dbReference type="GeneID" id="25296052"/>
<organism evidence="11 12">
    <name type="scientific">Rhinocladiella mackenziei CBS 650.93</name>
    <dbReference type="NCBI Taxonomy" id="1442369"/>
    <lineage>
        <taxon>Eukaryota</taxon>
        <taxon>Fungi</taxon>
        <taxon>Dikarya</taxon>
        <taxon>Ascomycota</taxon>
        <taxon>Pezizomycotina</taxon>
        <taxon>Eurotiomycetes</taxon>
        <taxon>Chaetothyriomycetidae</taxon>
        <taxon>Chaetothyriales</taxon>
        <taxon>Herpotrichiellaceae</taxon>
        <taxon>Rhinocladiella</taxon>
    </lineage>
</organism>